<keyword evidence="2" id="KW-1003">Cell membrane</keyword>
<keyword evidence="4" id="KW-0997">Cell inner membrane</keyword>
<gene>
    <name evidence="9" type="ORF">KAK11_20075</name>
</gene>
<reference evidence="9 10" key="1">
    <citation type="submission" date="2021-04" db="EMBL/GenBank/DDBJ databases">
        <title>The genome sequence of type strain Ideonella paludis KCTC 32238.</title>
        <authorList>
            <person name="Liu Y."/>
        </authorList>
    </citation>
    <scope>NUCLEOTIDE SEQUENCE [LARGE SCALE GENOMIC DNA]</scope>
    <source>
        <strain evidence="9 10">KCTC 32238</strain>
    </source>
</reference>
<accession>A0ABS5E2U7</accession>
<keyword evidence="6" id="KW-1133">Transmembrane helix</keyword>
<feature type="domain" description="General secretion pathway GspH" evidence="8">
    <location>
        <begin position="4"/>
        <end position="129"/>
    </location>
</feature>
<name>A0ABS5E2U7_9BURK</name>
<organism evidence="9 10">
    <name type="scientific">Ideonella paludis</name>
    <dbReference type="NCBI Taxonomy" id="1233411"/>
    <lineage>
        <taxon>Bacteria</taxon>
        <taxon>Pseudomonadati</taxon>
        <taxon>Pseudomonadota</taxon>
        <taxon>Betaproteobacteria</taxon>
        <taxon>Burkholderiales</taxon>
        <taxon>Sphaerotilaceae</taxon>
        <taxon>Ideonella</taxon>
    </lineage>
</organism>
<dbReference type="Pfam" id="PF12019">
    <property type="entry name" value="GspH"/>
    <property type="match status" value="1"/>
</dbReference>
<evidence type="ECO:0000256" key="4">
    <source>
        <dbReference type="ARBA" id="ARBA00022519"/>
    </source>
</evidence>
<evidence type="ECO:0000256" key="2">
    <source>
        <dbReference type="ARBA" id="ARBA00022475"/>
    </source>
</evidence>
<proteinExistence type="predicted"/>
<keyword evidence="7" id="KW-0472">Membrane</keyword>
<dbReference type="RefSeq" id="WP_210811256.1">
    <property type="nucleotide sequence ID" value="NZ_JAGQDG010000009.1"/>
</dbReference>
<comment type="subcellular location">
    <subcellularLocation>
        <location evidence="1">Cell inner membrane</location>
        <topology evidence="1">Single-pass membrane protein</topology>
    </subcellularLocation>
</comment>
<keyword evidence="10" id="KW-1185">Reference proteome</keyword>
<evidence type="ECO:0000259" key="8">
    <source>
        <dbReference type="Pfam" id="PF12019"/>
    </source>
</evidence>
<evidence type="ECO:0000313" key="9">
    <source>
        <dbReference type="EMBL" id="MBQ0937634.1"/>
    </source>
</evidence>
<dbReference type="InterPro" id="IPR022346">
    <property type="entry name" value="T2SS_GspH"/>
</dbReference>
<evidence type="ECO:0000313" key="10">
    <source>
        <dbReference type="Proteomes" id="UP000672097"/>
    </source>
</evidence>
<sequence length="142" mass="15002">MLVQAEALRSDLRLARAQAMRRDAEVTVCPLFAGASAERPVCAEDAKDWSAGWVVFVDHAQRGTLEAGEPVLLVRQGSPQLGRVTSTIEAMTYLAIGVSSSASARFTVLPPGTPIEGVSHPLQVLVCVNKPGRPRLVAGPAC</sequence>
<protein>
    <submittedName>
        <fullName evidence="9">GspH/FimT family protein</fullName>
    </submittedName>
</protein>
<evidence type="ECO:0000256" key="1">
    <source>
        <dbReference type="ARBA" id="ARBA00004377"/>
    </source>
</evidence>
<keyword evidence="5" id="KW-0812">Transmembrane</keyword>
<evidence type="ECO:0000256" key="5">
    <source>
        <dbReference type="ARBA" id="ARBA00022692"/>
    </source>
</evidence>
<dbReference type="Proteomes" id="UP000672097">
    <property type="component" value="Unassembled WGS sequence"/>
</dbReference>
<comment type="caution">
    <text evidence="9">The sequence shown here is derived from an EMBL/GenBank/DDBJ whole genome shotgun (WGS) entry which is preliminary data.</text>
</comment>
<evidence type="ECO:0000256" key="7">
    <source>
        <dbReference type="ARBA" id="ARBA00023136"/>
    </source>
</evidence>
<dbReference type="Gene3D" id="3.55.40.10">
    <property type="entry name" value="minor pseudopilin epsh domain"/>
    <property type="match status" value="1"/>
</dbReference>
<keyword evidence="3" id="KW-0488">Methylation</keyword>
<evidence type="ECO:0000256" key="6">
    <source>
        <dbReference type="ARBA" id="ARBA00022989"/>
    </source>
</evidence>
<evidence type="ECO:0000256" key="3">
    <source>
        <dbReference type="ARBA" id="ARBA00022481"/>
    </source>
</evidence>
<dbReference type="EMBL" id="JAGQDG010000009">
    <property type="protein sequence ID" value="MBQ0937634.1"/>
    <property type="molecule type" value="Genomic_DNA"/>
</dbReference>